<proteinExistence type="predicted"/>
<protein>
    <submittedName>
        <fullName evidence="1">Cytolysin/lectin</fullName>
    </submittedName>
</protein>
<reference evidence="1" key="1">
    <citation type="submission" date="2021-03" db="EMBL/GenBank/DDBJ databases">
        <title>Evolutionary priming and transition to the ectomycorrhizal habit in an iconic lineage of mushroom-forming fungi: is preadaptation a requirement?</title>
        <authorList>
            <consortium name="DOE Joint Genome Institute"/>
            <person name="Looney B.P."/>
            <person name="Miyauchi S."/>
            <person name="Morin E."/>
            <person name="Drula E."/>
            <person name="Courty P.E."/>
            <person name="Chicoki N."/>
            <person name="Fauchery L."/>
            <person name="Kohler A."/>
            <person name="Kuo A."/>
            <person name="LaButti K."/>
            <person name="Pangilinan J."/>
            <person name="Lipzen A."/>
            <person name="Riley R."/>
            <person name="Andreopoulos W."/>
            <person name="He G."/>
            <person name="Johnson J."/>
            <person name="Barry K.W."/>
            <person name="Grigoriev I.V."/>
            <person name="Nagy L."/>
            <person name="Hibbett D."/>
            <person name="Henrissat B."/>
            <person name="Matheny P.B."/>
            <person name="Labbe J."/>
            <person name="Martin A.F."/>
        </authorList>
    </citation>
    <scope>NUCLEOTIDE SEQUENCE</scope>
    <source>
        <strain evidence="1">BPL698</strain>
    </source>
</reference>
<keyword evidence="2" id="KW-1185">Reference proteome</keyword>
<evidence type="ECO:0000313" key="2">
    <source>
        <dbReference type="Proteomes" id="UP001207468"/>
    </source>
</evidence>
<dbReference type="Proteomes" id="UP001207468">
    <property type="component" value="Unassembled WGS sequence"/>
</dbReference>
<evidence type="ECO:0000313" key="1">
    <source>
        <dbReference type="EMBL" id="KAI9452022.1"/>
    </source>
</evidence>
<gene>
    <name evidence="1" type="ORF">F5148DRAFT_1237565</name>
</gene>
<name>A0ACC0TWQ2_9AGAM</name>
<accession>A0ACC0TWQ2</accession>
<organism evidence="1 2">
    <name type="scientific">Russula earlei</name>
    <dbReference type="NCBI Taxonomy" id="71964"/>
    <lineage>
        <taxon>Eukaryota</taxon>
        <taxon>Fungi</taxon>
        <taxon>Dikarya</taxon>
        <taxon>Basidiomycota</taxon>
        <taxon>Agaricomycotina</taxon>
        <taxon>Agaricomycetes</taxon>
        <taxon>Russulales</taxon>
        <taxon>Russulaceae</taxon>
        <taxon>Russula</taxon>
    </lineage>
</organism>
<comment type="caution">
    <text evidence="1">The sequence shown here is derived from an EMBL/GenBank/DDBJ whole genome shotgun (WGS) entry which is preliminary data.</text>
</comment>
<sequence length="149" mass="16740">MPPVPDYAFRIVLYIVDKTTDGFHVAIRNVFVPDNDLWETFSPTQLRLCMSRSGTSATLLFKDCSSSERFSIALGIHNDKPWCDIVLNLPDNADLSIINNSYYKSRVKPLEANSTRARRVSSRGTTVLLEISEMEWDGGYTAKVTISST</sequence>
<dbReference type="EMBL" id="JAGFNK010000351">
    <property type="protein sequence ID" value="KAI9452022.1"/>
    <property type="molecule type" value="Genomic_DNA"/>
</dbReference>